<evidence type="ECO:0000313" key="5">
    <source>
        <dbReference type="EMBL" id="MFD1180524.1"/>
    </source>
</evidence>
<dbReference type="InterPro" id="IPR003593">
    <property type="entry name" value="AAA+_ATPase"/>
</dbReference>
<dbReference type="Proteomes" id="UP001597211">
    <property type="component" value="Unassembled WGS sequence"/>
</dbReference>
<dbReference type="PANTHER" id="PTHR45772">
    <property type="entry name" value="CONSERVED COMPONENT OF ABC TRANSPORTER FOR NATURAL AMINO ACIDS-RELATED"/>
    <property type="match status" value="1"/>
</dbReference>
<proteinExistence type="predicted"/>
<dbReference type="SUPFAM" id="SSF52540">
    <property type="entry name" value="P-loop containing nucleoside triphosphate hydrolases"/>
    <property type="match status" value="1"/>
</dbReference>
<keyword evidence="1" id="KW-0813">Transport</keyword>
<dbReference type="RefSeq" id="WP_240267788.1">
    <property type="nucleotide sequence ID" value="NZ_JAKSXN010000004.1"/>
</dbReference>
<dbReference type="InterPro" id="IPR027417">
    <property type="entry name" value="P-loop_NTPase"/>
</dbReference>
<keyword evidence="2" id="KW-0547">Nucleotide-binding</keyword>
<protein>
    <submittedName>
        <fullName evidence="5">Urea ABC transporter ATP-binding protein UrtD</fullName>
    </submittedName>
</protein>
<accession>A0ABW3S786</accession>
<keyword evidence="6" id="KW-1185">Reference proteome</keyword>
<evidence type="ECO:0000256" key="1">
    <source>
        <dbReference type="ARBA" id="ARBA00022448"/>
    </source>
</evidence>
<feature type="domain" description="ABC transporter" evidence="4">
    <location>
        <begin position="4"/>
        <end position="243"/>
    </location>
</feature>
<dbReference type="InterPro" id="IPR003439">
    <property type="entry name" value="ABC_transporter-like_ATP-bd"/>
</dbReference>
<keyword evidence="3 5" id="KW-0067">ATP-binding</keyword>
<dbReference type="PANTHER" id="PTHR45772:SF8">
    <property type="entry name" value="HIGH-AFFINITY BRANCHED-CHAIN AMINO ACID TRANSPORT ATP-BINDING PROTEIN"/>
    <property type="match status" value="1"/>
</dbReference>
<name>A0ABW3S786_9BACL</name>
<reference evidence="6" key="1">
    <citation type="journal article" date="2019" name="Int. J. Syst. Evol. Microbiol.">
        <title>The Global Catalogue of Microorganisms (GCM) 10K type strain sequencing project: providing services to taxonomists for standard genome sequencing and annotation.</title>
        <authorList>
            <consortium name="The Broad Institute Genomics Platform"/>
            <consortium name="The Broad Institute Genome Sequencing Center for Infectious Disease"/>
            <person name="Wu L."/>
            <person name="Ma J."/>
        </authorList>
    </citation>
    <scope>NUCLEOTIDE SEQUENCE [LARGE SCALE GENOMIC DNA]</scope>
    <source>
        <strain evidence="6">CCUG 48216</strain>
    </source>
</reference>
<dbReference type="Gene3D" id="3.40.50.300">
    <property type="entry name" value="P-loop containing nucleotide triphosphate hydrolases"/>
    <property type="match status" value="1"/>
</dbReference>
<evidence type="ECO:0000256" key="2">
    <source>
        <dbReference type="ARBA" id="ARBA00022741"/>
    </source>
</evidence>
<dbReference type="PROSITE" id="PS50893">
    <property type="entry name" value="ABC_TRANSPORTER_2"/>
    <property type="match status" value="1"/>
</dbReference>
<comment type="caution">
    <text evidence="5">The sequence shown here is derived from an EMBL/GenBank/DDBJ whole genome shotgun (WGS) entry which is preliminary data.</text>
</comment>
<dbReference type="EMBL" id="JBHTKZ010000004">
    <property type="protein sequence ID" value="MFD1180524.1"/>
    <property type="molecule type" value="Genomic_DNA"/>
</dbReference>
<dbReference type="SMART" id="SM00382">
    <property type="entry name" value="AAA"/>
    <property type="match status" value="1"/>
</dbReference>
<dbReference type="InterPro" id="IPR051120">
    <property type="entry name" value="ABC_AA/LPS_Transport"/>
</dbReference>
<dbReference type="Pfam" id="PF00005">
    <property type="entry name" value="ABC_tran"/>
    <property type="match status" value="1"/>
</dbReference>
<dbReference type="InterPro" id="IPR032823">
    <property type="entry name" value="BCA_ABC_TP_C"/>
</dbReference>
<dbReference type="GO" id="GO:0005524">
    <property type="term" value="F:ATP binding"/>
    <property type="evidence" value="ECO:0007669"/>
    <property type="project" value="UniProtKB-KW"/>
</dbReference>
<evidence type="ECO:0000259" key="4">
    <source>
        <dbReference type="PROSITE" id="PS50893"/>
    </source>
</evidence>
<sequence>MNILETSELSVSFNGFQAITDLQFSLREGEIRVILGPNGAGKTTFMDLITGKTKPTAGRILFREVDITGMDTHHIAKLGVGRKFQGPHLFDNMTVTENIEVAIQGYHPVFKALFFKKTKEIRERIDDILGKVNLRHKANGLAANLSHGEKQWLELGMLLAQDPQLIVLDEPTTGMTADETYKTGELIETLFRGRSILVIEHDMAFVRQIARVVTVLHQGRLLAEGTLEEIENDERVQEVYLKGGAHA</sequence>
<dbReference type="Pfam" id="PF12399">
    <property type="entry name" value="BCA_ABC_TP_C"/>
    <property type="match status" value="1"/>
</dbReference>
<organism evidence="5 6">
    <name type="scientific">Paenibacillus timonensis</name>
    <dbReference type="NCBI Taxonomy" id="225915"/>
    <lineage>
        <taxon>Bacteria</taxon>
        <taxon>Bacillati</taxon>
        <taxon>Bacillota</taxon>
        <taxon>Bacilli</taxon>
        <taxon>Bacillales</taxon>
        <taxon>Paenibacillaceae</taxon>
        <taxon>Paenibacillus</taxon>
    </lineage>
</organism>
<dbReference type="CDD" id="cd03219">
    <property type="entry name" value="ABC_Mj1267_LivG_branched"/>
    <property type="match status" value="1"/>
</dbReference>
<evidence type="ECO:0000313" key="6">
    <source>
        <dbReference type="Proteomes" id="UP001597211"/>
    </source>
</evidence>
<dbReference type="InterPro" id="IPR017781">
    <property type="entry name" value="ABC_transptr_urea_ATP-bd_UrtD"/>
</dbReference>
<evidence type="ECO:0000256" key="3">
    <source>
        <dbReference type="ARBA" id="ARBA00022840"/>
    </source>
</evidence>
<gene>
    <name evidence="5" type="primary">urtD</name>
    <name evidence="5" type="ORF">ACFQ2Z_04055</name>
</gene>
<dbReference type="NCBIfam" id="TIGR03411">
    <property type="entry name" value="urea_trans_UrtD"/>
    <property type="match status" value="1"/>
</dbReference>